<dbReference type="PROSITE" id="PS00893">
    <property type="entry name" value="NUDIX_BOX"/>
    <property type="match status" value="1"/>
</dbReference>
<evidence type="ECO:0000256" key="1">
    <source>
        <dbReference type="ARBA" id="ARBA00001946"/>
    </source>
</evidence>
<dbReference type="Gene3D" id="3.90.79.10">
    <property type="entry name" value="Nucleoside Triphosphate Pyrophosphohydrolase"/>
    <property type="match status" value="1"/>
</dbReference>
<keyword evidence="2 4" id="KW-0378">Hydrolase</keyword>
<dbReference type="InterPro" id="IPR000086">
    <property type="entry name" value="NUDIX_hydrolase_dom"/>
</dbReference>
<organism evidence="4 5">
    <name type="scientific">Pedosphaera parvula (strain Ellin514)</name>
    <dbReference type="NCBI Taxonomy" id="320771"/>
    <lineage>
        <taxon>Bacteria</taxon>
        <taxon>Pseudomonadati</taxon>
        <taxon>Verrucomicrobiota</taxon>
        <taxon>Pedosphaerae</taxon>
        <taxon>Pedosphaerales</taxon>
        <taxon>Pedosphaeraceae</taxon>
        <taxon>Pedosphaera</taxon>
    </lineage>
</organism>
<dbReference type="STRING" id="320771.Cflav_PD0879"/>
<evidence type="ECO:0000313" key="4">
    <source>
        <dbReference type="EMBL" id="EEF57779.1"/>
    </source>
</evidence>
<name>B9XQS2_PEDPL</name>
<dbReference type="OrthoDB" id="9787880at2"/>
<dbReference type="Proteomes" id="UP000003688">
    <property type="component" value="Unassembled WGS sequence"/>
</dbReference>
<evidence type="ECO:0000256" key="2">
    <source>
        <dbReference type="ARBA" id="ARBA00022801"/>
    </source>
</evidence>
<comment type="cofactor">
    <cofactor evidence="1">
        <name>Mg(2+)</name>
        <dbReference type="ChEBI" id="CHEBI:18420"/>
    </cofactor>
</comment>
<feature type="domain" description="Nudix hydrolase" evidence="3">
    <location>
        <begin position="7"/>
        <end position="148"/>
    </location>
</feature>
<reference evidence="4 5" key="1">
    <citation type="journal article" date="2011" name="J. Bacteriol.">
        <title>Genome sequence of 'Pedosphaera parvula' Ellin514, an aerobic Verrucomicrobial isolate from pasture soil.</title>
        <authorList>
            <person name="Kant R."/>
            <person name="van Passel M.W."/>
            <person name="Sangwan P."/>
            <person name="Palva A."/>
            <person name="Lucas S."/>
            <person name="Copeland A."/>
            <person name="Lapidus A."/>
            <person name="Glavina Del Rio T."/>
            <person name="Dalin E."/>
            <person name="Tice H."/>
            <person name="Bruce D."/>
            <person name="Goodwin L."/>
            <person name="Pitluck S."/>
            <person name="Chertkov O."/>
            <person name="Larimer F.W."/>
            <person name="Land M.L."/>
            <person name="Hauser L."/>
            <person name="Brettin T.S."/>
            <person name="Detter J.C."/>
            <person name="Han S."/>
            <person name="de Vos W.M."/>
            <person name="Janssen P.H."/>
            <person name="Smidt H."/>
        </authorList>
    </citation>
    <scope>NUCLEOTIDE SEQUENCE [LARGE SCALE GENOMIC DNA]</scope>
    <source>
        <strain evidence="4 5">Ellin514</strain>
    </source>
</reference>
<dbReference type="EMBL" id="ABOX02000057">
    <property type="protein sequence ID" value="EEF57779.1"/>
    <property type="molecule type" value="Genomic_DNA"/>
</dbReference>
<gene>
    <name evidence="4" type="ORF">Cflav_PD0879</name>
</gene>
<protein>
    <submittedName>
        <fullName evidence="4">NUDIX hydrolase</fullName>
    </submittedName>
</protein>
<dbReference type="RefSeq" id="WP_007418157.1">
    <property type="nucleotide sequence ID" value="NZ_ABOX02000057.1"/>
</dbReference>
<dbReference type="InterPro" id="IPR020084">
    <property type="entry name" value="NUDIX_hydrolase_CS"/>
</dbReference>
<sequence>MAHIHEKIDFTVAIFIVHDGKILVIHHRKLNAWLPLGGHIELDEDPEIAALREAREESGLDVELIGERPPTTSPGTRALIAPRFLDIHRISDTHEHIGMIYWARPKTHSLALAEAEHHDIRWCSAQELDSLQPPMSSAVKWYCLKAIEEIKG</sequence>
<dbReference type="PANTHER" id="PTHR43046">
    <property type="entry name" value="GDP-MANNOSE MANNOSYL HYDROLASE"/>
    <property type="match status" value="1"/>
</dbReference>
<dbReference type="CDD" id="cd03674">
    <property type="entry name" value="NUDIX_Hydrolase"/>
    <property type="match status" value="1"/>
</dbReference>
<dbReference type="AlphaFoldDB" id="B9XQS2"/>
<dbReference type="InterPro" id="IPR015797">
    <property type="entry name" value="NUDIX_hydrolase-like_dom_sf"/>
</dbReference>
<dbReference type="PANTHER" id="PTHR43046:SF14">
    <property type="entry name" value="MUTT_NUDIX FAMILY PROTEIN"/>
    <property type="match status" value="1"/>
</dbReference>
<accession>B9XQS2</accession>
<evidence type="ECO:0000259" key="3">
    <source>
        <dbReference type="PROSITE" id="PS51462"/>
    </source>
</evidence>
<proteinExistence type="predicted"/>
<dbReference type="GO" id="GO:0016787">
    <property type="term" value="F:hydrolase activity"/>
    <property type="evidence" value="ECO:0007669"/>
    <property type="project" value="UniProtKB-KW"/>
</dbReference>
<dbReference type="Pfam" id="PF00293">
    <property type="entry name" value="NUDIX"/>
    <property type="match status" value="1"/>
</dbReference>
<dbReference type="PROSITE" id="PS51462">
    <property type="entry name" value="NUDIX"/>
    <property type="match status" value="1"/>
</dbReference>
<keyword evidence="5" id="KW-1185">Reference proteome</keyword>
<dbReference type="SUPFAM" id="SSF55811">
    <property type="entry name" value="Nudix"/>
    <property type="match status" value="1"/>
</dbReference>
<comment type="caution">
    <text evidence="4">The sequence shown here is derived from an EMBL/GenBank/DDBJ whole genome shotgun (WGS) entry which is preliminary data.</text>
</comment>
<evidence type="ECO:0000313" key="5">
    <source>
        <dbReference type="Proteomes" id="UP000003688"/>
    </source>
</evidence>